<reference evidence="9 11" key="1">
    <citation type="journal article" date="2015" name="Genome Announc.">
        <title>Expanding the biotechnology potential of lactobacilli through comparative genomics of 213 strains and associated genera.</title>
        <authorList>
            <person name="Sun Z."/>
            <person name="Harris H.M."/>
            <person name="McCann A."/>
            <person name="Guo C."/>
            <person name="Argimon S."/>
            <person name="Zhang W."/>
            <person name="Yang X."/>
            <person name="Jeffery I.B."/>
            <person name="Cooney J.C."/>
            <person name="Kagawa T.F."/>
            <person name="Liu W."/>
            <person name="Song Y."/>
            <person name="Salvetti E."/>
            <person name="Wrobel A."/>
            <person name="Rasinkangas P."/>
            <person name="Parkhill J."/>
            <person name="Rea M.C."/>
            <person name="O'Sullivan O."/>
            <person name="Ritari J."/>
            <person name="Douillard F.P."/>
            <person name="Paul Ross R."/>
            <person name="Yang R."/>
            <person name="Briner A.E."/>
            <person name="Felis G.E."/>
            <person name="de Vos W.M."/>
            <person name="Barrangou R."/>
            <person name="Klaenhammer T.R."/>
            <person name="Caufield P.W."/>
            <person name="Cui Y."/>
            <person name="Zhang H."/>
            <person name="O'Toole P.W."/>
        </authorList>
    </citation>
    <scope>NUCLEOTIDE SEQUENCE [LARGE SCALE GENOMIC DNA]</scope>
    <source>
        <strain evidence="9 11">DSM 18001</strain>
    </source>
</reference>
<evidence type="ECO:0000313" key="11">
    <source>
        <dbReference type="Proteomes" id="UP000051859"/>
    </source>
</evidence>
<evidence type="ECO:0000313" key="9">
    <source>
        <dbReference type="EMBL" id="KRN94017.1"/>
    </source>
</evidence>
<sequence length="453" mass="49181">MDNSGIYVGLDIGTTSIKVIVAEYVKGQMNVIGVGREPSDGVNRGVIVDIDKAAFAIKRAVESAERKANIQIHDVVAGIPANLLRIEPVRGMVAISDSSREIGNQDVIDVSNAASVHNLPPEQEVVDVLPDEFIVDGFDGIKDPRGMVGVRLEMNGGLITGPKTIIHNLKSAIRLAGLNLVDIIVNSLALGKTILNDGEQDFGTITLDLGAGQSTVAVIHDHHLKYTFVEQEGGQFVTKDISVVLNTSLENAEQIKQQYGYAVADQAGSDSFPVNVVGQNEPTAVTEEYLSEIIEARMEQILTNIKKQLEKAGALDMPGGIVITGGGAALPGIETLVERIFETNAKLYVPDQMGLRHPAFAQVLAILNYEGRMSDVEILAKNAMVSSERTVAETPQDNVVVDEKPKFKRPQTTERRSENQQDRPKPKNNSNPSDKATSNRFDGIKKWFSDFFD</sequence>
<protein>
    <recommendedName>
        <fullName evidence="5 6">Cell division protein FtsA</fullName>
    </recommendedName>
</protein>
<dbReference type="Gene3D" id="3.30.420.40">
    <property type="match status" value="2"/>
</dbReference>
<dbReference type="PIRSF" id="PIRSF003101">
    <property type="entry name" value="FtsA"/>
    <property type="match status" value="1"/>
</dbReference>
<keyword evidence="3 5" id="KW-0472">Membrane</keyword>
<dbReference type="AlphaFoldDB" id="A0A0R2KX52"/>
<dbReference type="SUPFAM" id="SSF53067">
    <property type="entry name" value="Actin-like ATPase domain"/>
    <property type="match status" value="2"/>
</dbReference>
<gene>
    <name evidence="5 10" type="primary">ftsA</name>
    <name evidence="10" type="ORF">FEZ51_03555</name>
    <name evidence="9" type="ORF">IV81_GL001659</name>
</gene>
<dbReference type="InterPro" id="IPR043129">
    <property type="entry name" value="ATPase_NBD"/>
</dbReference>
<evidence type="ECO:0000256" key="3">
    <source>
        <dbReference type="ARBA" id="ARBA00023136"/>
    </source>
</evidence>
<evidence type="ECO:0000313" key="10">
    <source>
        <dbReference type="EMBL" id="TLQ05000.1"/>
    </source>
</evidence>
<evidence type="ECO:0000256" key="5">
    <source>
        <dbReference type="HAMAP-Rule" id="MF_02033"/>
    </source>
</evidence>
<dbReference type="STRING" id="331679.IV81_GL001659"/>
<comment type="caution">
    <text evidence="9">The sequence shown here is derived from an EMBL/GenBank/DDBJ whole genome shotgun (WGS) entry which is preliminary data.</text>
</comment>
<reference evidence="10 12" key="2">
    <citation type="submission" date="2019-05" db="EMBL/GenBank/DDBJ databases">
        <title>The metagenome of a microbial culture collection derived from dairy environment covers the genomic content of the human microbiome.</title>
        <authorList>
            <person name="Roder T."/>
            <person name="Wuthrich D."/>
            <person name="Sattari Z."/>
            <person name="Von Ah U."/>
            <person name="Bar C."/>
            <person name="Ronchi F."/>
            <person name="Macpherson A.J."/>
            <person name="Ganal-Vonarburg S.C."/>
            <person name="Bruggmann R."/>
            <person name="Vergeres G."/>
        </authorList>
    </citation>
    <scope>NUCLEOTIDE SEQUENCE [LARGE SCALE GENOMIC DNA]</scope>
    <source>
        <strain evidence="10 12">FAM 18815</strain>
    </source>
</reference>
<comment type="subunit">
    <text evidence="5">Self-interacts. Interacts with FtsZ.</text>
</comment>
<evidence type="ECO:0000256" key="1">
    <source>
        <dbReference type="ARBA" id="ARBA00022475"/>
    </source>
</evidence>
<dbReference type="InterPro" id="IPR003494">
    <property type="entry name" value="SHS2_FtsA"/>
</dbReference>
<comment type="subcellular location">
    <subcellularLocation>
        <location evidence="5">Cell membrane</location>
        <topology evidence="5">Peripheral membrane protein</topology>
        <orientation evidence="5">Cytoplasmic side</orientation>
    </subcellularLocation>
    <text evidence="5">Localizes to the Z ring in an FtsZ-dependent manner. Targeted to the membrane through a conserved C-terminal amphipathic helix.</text>
</comment>
<feature type="domain" description="SHS2" evidence="8">
    <location>
        <begin position="7"/>
        <end position="194"/>
    </location>
</feature>
<keyword evidence="2 5" id="KW-0132">Cell division</keyword>
<evidence type="ECO:0000313" key="12">
    <source>
        <dbReference type="Proteomes" id="UP000305541"/>
    </source>
</evidence>
<feature type="region of interest" description="Disordered" evidence="7">
    <location>
        <begin position="402"/>
        <end position="441"/>
    </location>
</feature>
<dbReference type="GO" id="GO:0032153">
    <property type="term" value="C:cell division site"/>
    <property type="evidence" value="ECO:0007669"/>
    <property type="project" value="UniProtKB-UniRule"/>
</dbReference>
<evidence type="ECO:0000259" key="8">
    <source>
        <dbReference type="SMART" id="SM00842"/>
    </source>
</evidence>
<dbReference type="InterPro" id="IPR050696">
    <property type="entry name" value="FtsA/MreB"/>
</dbReference>
<dbReference type="Pfam" id="PF02491">
    <property type="entry name" value="SHS2_FTSA"/>
    <property type="match status" value="1"/>
</dbReference>
<feature type="compositionally biased region" description="Basic and acidic residues" evidence="7">
    <location>
        <begin position="402"/>
        <end position="425"/>
    </location>
</feature>
<comment type="function">
    <text evidence="5 6">Cell division protein that is involved in the assembly of the Z ring. May serve as a membrane anchor for the Z ring.</text>
</comment>
<dbReference type="InterPro" id="IPR020823">
    <property type="entry name" value="Cell_div_FtsA"/>
</dbReference>
<accession>A0A0R2KX52</accession>
<comment type="similarity">
    <text evidence="5 6">Belongs to the FtsA/MreB family.</text>
</comment>
<name>A0A0R2KX52_9LACO</name>
<dbReference type="SMART" id="SM00842">
    <property type="entry name" value="FtsA"/>
    <property type="match status" value="1"/>
</dbReference>
<dbReference type="PANTHER" id="PTHR32432">
    <property type="entry name" value="CELL DIVISION PROTEIN FTSA-RELATED"/>
    <property type="match status" value="1"/>
</dbReference>
<dbReference type="OrthoDB" id="9768127at2"/>
<evidence type="ECO:0000256" key="7">
    <source>
        <dbReference type="SAM" id="MobiDB-lite"/>
    </source>
</evidence>
<evidence type="ECO:0000256" key="4">
    <source>
        <dbReference type="ARBA" id="ARBA00023306"/>
    </source>
</evidence>
<dbReference type="RefSeq" id="WP_057802671.1">
    <property type="nucleotide sequence ID" value="NZ_JQBX01000008.1"/>
</dbReference>
<feature type="compositionally biased region" description="Polar residues" evidence="7">
    <location>
        <begin position="427"/>
        <end position="440"/>
    </location>
</feature>
<dbReference type="GO" id="GO:0009898">
    <property type="term" value="C:cytoplasmic side of plasma membrane"/>
    <property type="evidence" value="ECO:0007669"/>
    <property type="project" value="UniProtKB-UniRule"/>
</dbReference>
<dbReference type="Proteomes" id="UP000051859">
    <property type="component" value="Unassembled WGS sequence"/>
</dbReference>
<dbReference type="GO" id="GO:0043093">
    <property type="term" value="P:FtsZ-dependent cytokinesis"/>
    <property type="evidence" value="ECO:0007669"/>
    <property type="project" value="UniProtKB-UniRule"/>
</dbReference>
<dbReference type="PATRIC" id="fig|331679.3.peg.1695"/>
<keyword evidence="1 5" id="KW-1003">Cell membrane</keyword>
<dbReference type="HAMAP" id="MF_02033">
    <property type="entry name" value="FtsA"/>
    <property type="match status" value="1"/>
</dbReference>
<keyword evidence="11" id="KW-1185">Reference proteome</keyword>
<organism evidence="9 11">
    <name type="scientific">Pediococcus stilesii</name>
    <dbReference type="NCBI Taxonomy" id="331679"/>
    <lineage>
        <taxon>Bacteria</taxon>
        <taxon>Bacillati</taxon>
        <taxon>Bacillota</taxon>
        <taxon>Bacilli</taxon>
        <taxon>Lactobacillales</taxon>
        <taxon>Lactobacillaceae</taxon>
        <taxon>Pediococcus</taxon>
    </lineage>
</organism>
<dbReference type="Pfam" id="PF14450">
    <property type="entry name" value="FtsA"/>
    <property type="match status" value="1"/>
</dbReference>
<dbReference type="EMBL" id="VBTH01000004">
    <property type="protein sequence ID" value="TLQ05000.1"/>
    <property type="molecule type" value="Genomic_DNA"/>
</dbReference>
<dbReference type="PANTHER" id="PTHR32432:SF4">
    <property type="entry name" value="CELL DIVISION PROTEIN FTSA"/>
    <property type="match status" value="1"/>
</dbReference>
<dbReference type="NCBIfam" id="TIGR01174">
    <property type="entry name" value="ftsA"/>
    <property type="match status" value="1"/>
</dbReference>
<dbReference type="CDD" id="cd24048">
    <property type="entry name" value="ASKHA_NBD_FtsA"/>
    <property type="match status" value="1"/>
</dbReference>
<evidence type="ECO:0000256" key="6">
    <source>
        <dbReference type="PIRNR" id="PIRNR003101"/>
    </source>
</evidence>
<evidence type="ECO:0000256" key="2">
    <source>
        <dbReference type="ARBA" id="ARBA00022618"/>
    </source>
</evidence>
<dbReference type="Proteomes" id="UP000305541">
    <property type="component" value="Unassembled WGS sequence"/>
</dbReference>
<keyword evidence="4 5" id="KW-0131">Cell cycle</keyword>
<dbReference type="EMBL" id="JQBX01000008">
    <property type="protein sequence ID" value="KRN94017.1"/>
    <property type="molecule type" value="Genomic_DNA"/>
</dbReference>
<proteinExistence type="inferred from homology"/>